<dbReference type="CDD" id="cd09272">
    <property type="entry name" value="RNase_HI_RT_Ty1"/>
    <property type="match status" value="1"/>
</dbReference>
<dbReference type="Proteomes" id="UP001341281">
    <property type="component" value="Chromosome 01"/>
</dbReference>
<dbReference type="SUPFAM" id="SSF56672">
    <property type="entry name" value="DNA/RNA polymerases"/>
    <property type="match status" value="1"/>
</dbReference>
<dbReference type="SUPFAM" id="SSF47050">
    <property type="entry name" value="VHP, Villin headpiece domain"/>
    <property type="match status" value="1"/>
</dbReference>
<dbReference type="SMART" id="SM00153">
    <property type="entry name" value="VHP"/>
    <property type="match status" value="1"/>
</dbReference>
<feature type="domain" description="HP" evidence="10">
    <location>
        <begin position="1457"/>
        <end position="1522"/>
    </location>
</feature>
<dbReference type="SMART" id="SM00262">
    <property type="entry name" value="GEL"/>
    <property type="match status" value="6"/>
</dbReference>
<dbReference type="GO" id="GO:0032432">
    <property type="term" value="C:actin filament bundle"/>
    <property type="evidence" value="ECO:0007669"/>
    <property type="project" value="UniProtKB-ARBA"/>
</dbReference>
<evidence type="ECO:0000313" key="11">
    <source>
        <dbReference type="EMBL" id="WVZ54711.1"/>
    </source>
</evidence>
<evidence type="ECO:0000256" key="5">
    <source>
        <dbReference type="ARBA" id="ARBA00022737"/>
    </source>
</evidence>
<dbReference type="CDD" id="cd11288">
    <property type="entry name" value="gelsolin_S5_like"/>
    <property type="match status" value="1"/>
</dbReference>
<dbReference type="Pfam" id="PF02209">
    <property type="entry name" value="VHP"/>
    <property type="match status" value="1"/>
</dbReference>
<gene>
    <name evidence="11" type="ORF">U9M48_005469</name>
</gene>
<keyword evidence="8" id="KW-0206">Cytoskeleton</keyword>
<feature type="compositionally biased region" description="Polar residues" evidence="9">
    <location>
        <begin position="1383"/>
        <end position="1393"/>
    </location>
</feature>
<feature type="region of interest" description="Disordered" evidence="9">
    <location>
        <begin position="1361"/>
        <end position="1463"/>
    </location>
</feature>
<dbReference type="FunFam" id="3.40.20.10:FF:000002">
    <property type="entry name" value="Gelsolin"/>
    <property type="match status" value="1"/>
</dbReference>
<evidence type="ECO:0000313" key="12">
    <source>
        <dbReference type="Proteomes" id="UP001341281"/>
    </source>
</evidence>
<dbReference type="InterPro" id="IPR043502">
    <property type="entry name" value="DNA/RNA_pol_sf"/>
</dbReference>
<dbReference type="Pfam" id="PF00626">
    <property type="entry name" value="Gelsolin"/>
    <property type="match status" value="4"/>
</dbReference>
<protein>
    <recommendedName>
        <fullName evidence="10">HP domain-containing protein</fullName>
    </recommendedName>
</protein>
<dbReference type="PANTHER" id="PTHR11977:SF138">
    <property type="entry name" value="VILLIN-4"/>
    <property type="match status" value="1"/>
</dbReference>
<dbReference type="Gene3D" id="3.40.20.10">
    <property type="entry name" value="Severin"/>
    <property type="match status" value="6"/>
</dbReference>
<dbReference type="FunFam" id="3.40.20.10:FF:000033">
    <property type="entry name" value="Villin-4"/>
    <property type="match status" value="1"/>
</dbReference>
<dbReference type="SUPFAM" id="SSF55753">
    <property type="entry name" value="Actin depolymerizing proteins"/>
    <property type="match status" value="4"/>
</dbReference>
<evidence type="ECO:0000256" key="4">
    <source>
        <dbReference type="ARBA" id="ARBA00022490"/>
    </source>
</evidence>
<keyword evidence="5" id="KW-0677">Repeat</keyword>
<dbReference type="CDD" id="cd11290">
    <property type="entry name" value="gelsolin_S1_like"/>
    <property type="match status" value="1"/>
</dbReference>
<evidence type="ECO:0000256" key="6">
    <source>
        <dbReference type="ARBA" id="ARBA00022837"/>
    </source>
</evidence>
<dbReference type="GO" id="GO:0007015">
    <property type="term" value="P:actin filament organization"/>
    <property type="evidence" value="ECO:0007669"/>
    <property type="project" value="UniProtKB-ARBA"/>
</dbReference>
<dbReference type="GO" id="GO:0051015">
    <property type="term" value="F:actin filament binding"/>
    <property type="evidence" value="ECO:0007669"/>
    <property type="project" value="InterPro"/>
</dbReference>
<accession>A0AAQ3PX09</accession>
<comment type="subcellular location">
    <subcellularLocation>
        <location evidence="1">Cytoplasm</location>
        <location evidence="1">Cytoskeleton</location>
    </subcellularLocation>
</comment>
<dbReference type="InterPro" id="IPR013103">
    <property type="entry name" value="RVT_2"/>
</dbReference>
<evidence type="ECO:0000259" key="10">
    <source>
        <dbReference type="PROSITE" id="PS51089"/>
    </source>
</evidence>
<evidence type="ECO:0000256" key="7">
    <source>
        <dbReference type="ARBA" id="ARBA00023203"/>
    </source>
</evidence>
<dbReference type="PANTHER" id="PTHR11977">
    <property type="entry name" value="VILLIN"/>
    <property type="match status" value="1"/>
</dbReference>
<evidence type="ECO:0000256" key="1">
    <source>
        <dbReference type="ARBA" id="ARBA00004245"/>
    </source>
</evidence>
<dbReference type="FunFam" id="3.40.20.10:FF:000039">
    <property type="entry name" value="Villin-4"/>
    <property type="match status" value="1"/>
</dbReference>
<dbReference type="InterPro" id="IPR036886">
    <property type="entry name" value="Villin_headpiece_dom_sf"/>
</dbReference>
<feature type="compositionally biased region" description="Basic and acidic residues" evidence="9">
    <location>
        <begin position="1413"/>
        <end position="1433"/>
    </location>
</feature>
<dbReference type="FunFam" id="3.40.20.10:FF:000028">
    <property type="entry name" value="Villin-like 1"/>
    <property type="match status" value="1"/>
</dbReference>
<organism evidence="11 12">
    <name type="scientific">Paspalum notatum var. saurae</name>
    <dbReference type="NCBI Taxonomy" id="547442"/>
    <lineage>
        <taxon>Eukaryota</taxon>
        <taxon>Viridiplantae</taxon>
        <taxon>Streptophyta</taxon>
        <taxon>Embryophyta</taxon>
        <taxon>Tracheophyta</taxon>
        <taxon>Spermatophyta</taxon>
        <taxon>Magnoliopsida</taxon>
        <taxon>Liliopsida</taxon>
        <taxon>Poales</taxon>
        <taxon>Poaceae</taxon>
        <taxon>PACMAD clade</taxon>
        <taxon>Panicoideae</taxon>
        <taxon>Andropogonodae</taxon>
        <taxon>Paspaleae</taxon>
        <taxon>Paspalinae</taxon>
        <taxon>Paspalum</taxon>
    </lineage>
</organism>
<evidence type="ECO:0000256" key="2">
    <source>
        <dbReference type="ARBA" id="ARBA00008418"/>
    </source>
</evidence>
<dbReference type="GO" id="GO:0051014">
    <property type="term" value="P:actin filament severing"/>
    <property type="evidence" value="ECO:0007669"/>
    <property type="project" value="UniProtKB-ARBA"/>
</dbReference>
<dbReference type="FunFam" id="3.40.20.10:FF:000001">
    <property type="entry name" value="Gelsolin"/>
    <property type="match status" value="1"/>
</dbReference>
<dbReference type="InterPro" id="IPR007122">
    <property type="entry name" value="Villin/Gelsolin"/>
</dbReference>
<keyword evidence="4" id="KW-0963">Cytoplasm</keyword>
<dbReference type="PROSITE" id="PS51089">
    <property type="entry name" value="HP"/>
    <property type="match status" value="1"/>
</dbReference>
<keyword evidence="6" id="KW-0106">Calcium</keyword>
<evidence type="ECO:0000256" key="9">
    <source>
        <dbReference type="SAM" id="MobiDB-lite"/>
    </source>
</evidence>
<feature type="region of interest" description="Disordered" evidence="9">
    <location>
        <begin position="1306"/>
        <end position="1345"/>
    </location>
</feature>
<dbReference type="Pfam" id="PF07727">
    <property type="entry name" value="RVT_2"/>
    <property type="match status" value="1"/>
</dbReference>
<proteinExistence type="inferred from homology"/>
<name>A0AAQ3PX09_PASNO</name>
<reference evidence="11 12" key="1">
    <citation type="submission" date="2024-02" db="EMBL/GenBank/DDBJ databases">
        <title>High-quality chromosome-scale genome assembly of Pensacola bahiagrass (Paspalum notatum Flugge var. saurae).</title>
        <authorList>
            <person name="Vega J.M."/>
            <person name="Podio M."/>
            <person name="Orjuela J."/>
            <person name="Siena L.A."/>
            <person name="Pessino S.C."/>
            <person name="Combes M.C."/>
            <person name="Mariac C."/>
            <person name="Albertini E."/>
            <person name="Pupilli F."/>
            <person name="Ortiz J.P.A."/>
            <person name="Leblanc O."/>
        </authorList>
    </citation>
    <scope>NUCLEOTIDE SEQUENCE [LARGE SCALE GENOMIC DNA]</scope>
    <source>
        <strain evidence="11">R1</strain>
        <tissue evidence="11">Leaf</tissue>
    </source>
</reference>
<dbReference type="InterPro" id="IPR036180">
    <property type="entry name" value="Gelsolin-like_dom_sf"/>
</dbReference>
<dbReference type="GO" id="GO:0051693">
    <property type="term" value="P:actin filament capping"/>
    <property type="evidence" value="ECO:0007669"/>
    <property type="project" value="UniProtKB-KW"/>
</dbReference>
<dbReference type="EMBL" id="CP144745">
    <property type="protein sequence ID" value="WVZ54711.1"/>
    <property type="molecule type" value="Genomic_DNA"/>
</dbReference>
<dbReference type="SUPFAM" id="SSF82754">
    <property type="entry name" value="C-terminal, gelsolin-like domain of Sec23/24"/>
    <property type="match status" value="2"/>
</dbReference>
<feature type="compositionally biased region" description="Polar residues" evidence="9">
    <location>
        <begin position="1322"/>
        <end position="1338"/>
    </location>
</feature>
<dbReference type="CDD" id="cd11293">
    <property type="entry name" value="gelsolin_S4_like"/>
    <property type="match status" value="1"/>
</dbReference>
<sequence>MDVEFDALVKNKTWHLVPPQKGRNIIDCKWVYKIKRKADGSLDRYKARLVAKGFKQRYGIDYEDTFSLVVKSATIRIVLSLAVSRGWSLRQLDVQNAFLHGYLEEEVYMKQPSGYEDKTKVNYVCKLDKALYGLKQAPRAWYSRLSVKLQSLGFNPSKADTSLFYFNKGDVIIFVLIYVDDIIVASSTNDAVTFLLRQLSQEFALKDLGKLNYFLGIEVNHVHNGMVLTQEKYASDLLKRAGMMNCKAATTPLVVSKKLSAFEGTPLGPNDSTQYRSIVGALQYLTLTRPDLAFPVNKVCQFLHCPTTDHWIAVKRILRYLKQSIKTGLKIERSSSCLISGFSDADWAGCLDDRRSTGGFAVFLGSNLVSWSARKQPTISRSSTEAEYKAVANTTAEIMWIQTLLQELGNQTPRAAKLWCDNIGAKYLSANPVFHARTKHIEVDYHFVRERVAQKLLDIDFVSSKDQIADGFTKALPTRQLENFKHNLNLARPPPPGDLGDRGSFPSLRFLFPFSSSSLLPRLHSISPSHRACYLRLVAFLSGGGDDRAPAAPRRALLPQGASPATSTRKASFETRIKQGFFIKSRMSVSMKDLDPAFRGAGQKDGLEIWRIENFKPVPIPSSSYGKFFMGDSYIILKTTALKNGSLRRDIHYWIGKDTSQDEAGTAAILTVELDAALGGRAVQYREIQGNETEKFLSYFRPCIMPQPGGVTSGFKHVEVNEQDHETRLYVCHGKHVVHVPFARSSLNHDDIFILDTKSKIFQFNGSNSSIQERAKALEVVQYIKDTFHEGKCEIASVEDGRMMADAEAGEFWGFFGGFAPLPRRAPAEGNEKHEENAFKLLCFNQGETEPVNCDSLVHELLETNKCYFLDCGAELYVWMGRTTSLQERKGASEAAEKFLSDSNRAKTHVIKVIEGFETVAFKLKFKEWPQTPDLKLSSEDGRGKVAALLKRQGLNVKGLMKAAPAKEEPQSYVDCTGNLQVWRVNDKDKVLLSSSDQSKFYTGDCYVFQYTYPGDDKDECLVATWFGERSIEEDRVTAVSLASKMVESAKFQAVQARLYEGKEPIQFFVIFQSLQVLKGGLSSGYKKFLAENGIDDDSYSEDGLALFRIQGSGSENMQAVQVEPVASSLNSSYCYILHDGNTVFTWAGNLTTALDQELMERQLDVIKPNTQSRSQKEGSETDQFWSLLGGKSEYSSQKMVKEIHHFTQDDLMTEDVFILDCRTSIFVWVGQQVDVKVRLQALDVGEKFIVLDFLMENLARETPVFTLMEGSEPPFFTRFFTWDPAKSLMHGNSYQRKLAIVKGGGTPVLDKPKRRTPVYSGRSTTQDKSQRSRSMSFSPERVRVRGRSPAFTALAANFESSSNRNLSTPPPVVKKLYPKSVTPDSSNTSKSSVIAALSGSLDRPPQNSTPESVKDGSESEKPKQKGDGKEGTDTVTTRVESLTINEDVKENEPEDDEGLPIYPYDRLKTTATDPVTEIDVTRRETYLSLAEFKEKFGMTKEAFSKLPKWKQNRLKIALQLF</sequence>
<dbReference type="InterPro" id="IPR007123">
    <property type="entry name" value="Gelsolin-like_dom"/>
</dbReference>
<dbReference type="Gene3D" id="1.10.950.10">
    <property type="entry name" value="Villin headpiece domain"/>
    <property type="match status" value="1"/>
</dbReference>
<comment type="similarity">
    <text evidence="2">Belongs to the villin/gelsolin family.</text>
</comment>
<dbReference type="InterPro" id="IPR029006">
    <property type="entry name" value="ADF-H/Gelsolin-like_dom_sf"/>
</dbReference>
<feature type="compositionally biased region" description="Polar residues" evidence="9">
    <location>
        <begin position="1434"/>
        <end position="1445"/>
    </location>
</feature>
<evidence type="ECO:0000256" key="8">
    <source>
        <dbReference type="ARBA" id="ARBA00023212"/>
    </source>
</evidence>
<dbReference type="InterPro" id="IPR003128">
    <property type="entry name" value="Villin_headpiece"/>
</dbReference>
<evidence type="ECO:0000256" key="3">
    <source>
        <dbReference type="ARBA" id="ARBA00022467"/>
    </source>
</evidence>
<keyword evidence="3" id="KW-0117">Actin capping</keyword>
<keyword evidence="12" id="KW-1185">Reference proteome</keyword>
<dbReference type="PRINTS" id="PR00597">
    <property type="entry name" value="GELSOLIN"/>
</dbReference>
<dbReference type="FunFam" id="1.10.950.10:FF:000004">
    <property type="entry name" value="Villin-like 1"/>
    <property type="match status" value="1"/>
</dbReference>
<keyword evidence="7" id="KW-0009">Actin-binding</keyword>